<dbReference type="GeneID" id="61296961"/>
<evidence type="ECO:0000313" key="4">
    <source>
        <dbReference type="Proteomes" id="UP000183794"/>
    </source>
</evidence>
<dbReference type="Proteomes" id="UP000182660">
    <property type="component" value="Unassembled WGS sequence"/>
</dbReference>
<reference evidence="1 3" key="2">
    <citation type="submission" date="2016-11" db="EMBL/GenBank/DDBJ databases">
        <authorList>
            <person name="Klemetsen T."/>
        </authorList>
    </citation>
    <scope>NUCLEOTIDE SEQUENCE [LARGE SCALE GENOMIC DNA]</scope>
    <source>
        <strain evidence="1">MT 2528</strain>
    </source>
</reference>
<name>A0A090IEK8_9GAMM</name>
<evidence type="ECO:0000313" key="3">
    <source>
        <dbReference type="Proteomes" id="UP000182660"/>
    </source>
</evidence>
<dbReference type="AlphaFoldDB" id="A0A090IEK8"/>
<dbReference type="KEGG" id="mvs:MVIS_2936"/>
<dbReference type="HOGENOM" id="CLU_1668677_0_0_6"/>
<protein>
    <recommendedName>
        <fullName evidence="5">Lipoprotein</fullName>
    </recommendedName>
</protein>
<dbReference type="STRING" id="80854.MVIS_2936"/>
<dbReference type="EMBL" id="FPLJ01000069">
    <property type="protein sequence ID" value="SGY96088.1"/>
    <property type="molecule type" value="Genomic_DNA"/>
</dbReference>
<sequence>MIRQILCITWLFFLVGCADKPALMKGAEAVIYPELQRFDITIKSNNTTAAEQQIVNIINGLLPVSPDTQWLVYYRLRGNRHIAEKAVKYLKASGVIPAQITVLMAPVLESDIALEIRQYYLFTSTCKPYSFEQYKAESGCFVDTLRMKQVVSPSNLIHVVKE</sequence>
<evidence type="ECO:0008006" key="5">
    <source>
        <dbReference type="Google" id="ProtNLM"/>
    </source>
</evidence>
<proteinExistence type="predicted"/>
<dbReference type="Proteomes" id="UP000183794">
    <property type="component" value="Unassembled WGS sequence"/>
</dbReference>
<keyword evidence="3" id="KW-1185">Reference proteome</keyword>
<reference evidence="2 4" key="1">
    <citation type="submission" date="2016-11" db="EMBL/GenBank/DDBJ databases">
        <authorList>
            <person name="Jaros S."/>
            <person name="Januszkiewicz K."/>
            <person name="Wedrychowicz H."/>
        </authorList>
    </citation>
    <scope>NUCLEOTIDE SEQUENCE [LARGE SCALE GENOMIC DNA]</scope>
    <source>
        <strain evidence="2">NVI 5450</strain>
    </source>
</reference>
<dbReference type="RefSeq" id="WP_045111017.1">
    <property type="nucleotide sequence ID" value="NZ_CAWQZC010000029.1"/>
</dbReference>
<organism evidence="2 4">
    <name type="scientific">Moritella viscosa</name>
    <dbReference type="NCBI Taxonomy" id="80854"/>
    <lineage>
        <taxon>Bacteria</taxon>
        <taxon>Pseudomonadati</taxon>
        <taxon>Pseudomonadota</taxon>
        <taxon>Gammaproteobacteria</taxon>
        <taxon>Alteromonadales</taxon>
        <taxon>Moritellaceae</taxon>
        <taxon>Moritella</taxon>
    </lineage>
</organism>
<evidence type="ECO:0000313" key="2">
    <source>
        <dbReference type="EMBL" id="SGZ08431.1"/>
    </source>
</evidence>
<evidence type="ECO:0000313" key="1">
    <source>
        <dbReference type="EMBL" id="SGY96088.1"/>
    </source>
</evidence>
<dbReference type="PATRIC" id="fig|80854.5.peg.3113"/>
<dbReference type="OrthoDB" id="6266206at2"/>
<gene>
    <name evidence="1" type="ORF">MT2528_3128</name>
    <name evidence="2" type="ORF">NVI5450_3325</name>
</gene>
<dbReference type="EMBL" id="FPLD01000091">
    <property type="protein sequence ID" value="SGZ08431.1"/>
    <property type="molecule type" value="Genomic_DNA"/>
</dbReference>
<accession>A0A090IEK8</accession>
<dbReference type="PROSITE" id="PS51257">
    <property type="entry name" value="PROKAR_LIPOPROTEIN"/>
    <property type="match status" value="1"/>
</dbReference>